<proteinExistence type="predicted"/>
<reference evidence="1 2" key="1">
    <citation type="submission" date="2019-09" db="EMBL/GenBank/DDBJ databases">
        <title>NBRP : Genome information of microbial organism related human and environment.</title>
        <authorList>
            <person name="Hattori M."/>
            <person name="Oshima K."/>
            <person name="Inaba H."/>
            <person name="Suda W."/>
            <person name="Sakamoto M."/>
            <person name="Iino T."/>
            <person name="Kitahara M."/>
            <person name="Oshida Y."/>
            <person name="Iida T."/>
            <person name="Kudo T."/>
            <person name="Itoh T."/>
            <person name="Ohkuma M."/>
        </authorList>
    </citation>
    <scope>NUCLEOTIDE SEQUENCE [LARGE SCALE GENOMIC DNA]</scope>
    <source>
        <strain evidence="1 2">Mie-1</strain>
    </source>
</reference>
<accession>A0A5A7N0P4</accession>
<dbReference type="Proteomes" id="UP000325187">
    <property type="component" value="Unassembled WGS sequence"/>
</dbReference>
<keyword evidence="2" id="KW-1185">Reference proteome</keyword>
<sequence>MNAIGARNITGGGYHAAITVAANDQRFVCKAWIVAFFHRRIKCIAIHMGNAETVDFRMVDMPGAATIGAPPCRDKPVMAIAA</sequence>
<evidence type="ECO:0000313" key="1">
    <source>
        <dbReference type="EMBL" id="GER00626.1"/>
    </source>
</evidence>
<dbReference type="EMBL" id="BKCM01000005">
    <property type="protein sequence ID" value="GER00626.1"/>
    <property type="molecule type" value="Genomic_DNA"/>
</dbReference>
<evidence type="ECO:0000313" key="2">
    <source>
        <dbReference type="Proteomes" id="UP000325187"/>
    </source>
</evidence>
<organism evidence="1 2">
    <name type="scientific">Iodidimonas gelatinilytica</name>
    <dbReference type="NCBI Taxonomy" id="1236966"/>
    <lineage>
        <taxon>Bacteria</taxon>
        <taxon>Pseudomonadati</taxon>
        <taxon>Pseudomonadota</taxon>
        <taxon>Alphaproteobacteria</taxon>
        <taxon>Iodidimonadales</taxon>
        <taxon>Iodidimonadaceae</taxon>
        <taxon>Iodidimonas</taxon>
    </lineage>
</organism>
<name>A0A5A7N0P4_9PROT</name>
<comment type="caution">
    <text evidence="1">The sequence shown here is derived from an EMBL/GenBank/DDBJ whole genome shotgun (WGS) entry which is preliminary data.</text>
</comment>
<gene>
    <name evidence="1" type="ORF">JCM17845_12490</name>
</gene>
<protein>
    <submittedName>
        <fullName evidence="1">Uncharacterized protein</fullName>
    </submittedName>
</protein>
<dbReference type="AlphaFoldDB" id="A0A5A7N0P4"/>